<evidence type="ECO:0000256" key="1">
    <source>
        <dbReference type="ARBA" id="ARBA00004651"/>
    </source>
</evidence>
<evidence type="ECO:0000256" key="4">
    <source>
        <dbReference type="ARBA" id="ARBA00022989"/>
    </source>
</evidence>
<dbReference type="Pfam" id="PF03706">
    <property type="entry name" value="LPG_synthase_TM"/>
    <property type="match status" value="1"/>
</dbReference>
<dbReference type="PANTHER" id="PTHR37693">
    <property type="entry name" value="PHOSPHATIDYLGLYCEROL LYSYLTRANSFERASE"/>
    <property type="match status" value="1"/>
</dbReference>
<evidence type="ECO:0000313" key="7">
    <source>
        <dbReference type="EMBL" id="WOC31783.1"/>
    </source>
</evidence>
<feature type="transmembrane region" description="Helical" evidence="6">
    <location>
        <begin position="321"/>
        <end position="340"/>
    </location>
</feature>
<evidence type="ECO:0000256" key="2">
    <source>
        <dbReference type="ARBA" id="ARBA00022475"/>
    </source>
</evidence>
<reference evidence="7" key="1">
    <citation type="submission" date="2023-09" db="EMBL/GenBank/DDBJ databases">
        <authorList>
            <person name="Zeng C."/>
        </authorList>
    </citation>
    <scope>NUCLEOTIDE SEQUENCE</scope>
    <source>
        <strain evidence="7">ZCY20-5</strain>
    </source>
</reference>
<dbReference type="PANTHER" id="PTHR37693:SF1">
    <property type="entry name" value="INTEGRAL MEMBRANE PROTEIN"/>
    <property type="match status" value="1"/>
</dbReference>
<gene>
    <name evidence="6" type="primary">mprF</name>
    <name evidence="7" type="ORF">PXC00_11370</name>
</gene>
<dbReference type="NCBIfam" id="TIGR00374">
    <property type="entry name" value="flippase-like domain"/>
    <property type="match status" value="1"/>
</dbReference>
<keyword evidence="5 6" id="KW-0472">Membrane</keyword>
<feature type="transmembrane region" description="Helical" evidence="6">
    <location>
        <begin position="159"/>
        <end position="182"/>
    </location>
</feature>
<dbReference type="GO" id="GO:0006629">
    <property type="term" value="P:lipid metabolic process"/>
    <property type="evidence" value="ECO:0007669"/>
    <property type="project" value="UniProtKB-KW"/>
</dbReference>
<dbReference type="GO" id="GO:0005886">
    <property type="term" value="C:plasma membrane"/>
    <property type="evidence" value="ECO:0007669"/>
    <property type="project" value="UniProtKB-SubCell"/>
</dbReference>
<dbReference type="GO" id="GO:0050071">
    <property type="term" value="F:phosphatidylglycerol lysyltransferase activity"/>
    <property type="evidence" value="ECO:0007669"/>
    <property type="project" value="UniProtKB-EC"/>
</dbReference>
<proteinExistence type="inferred from homology"/>
<keyword evidence="4 6" id="KW-1133">Transmembrane helix</keyword>
<feature type="transmembrane region" description="Helical" evidence="6">
    <location>
        <begin position="234"/>
        <end position="256"/>
    </location>
</feature>
<dbReference type="KEGG" id="carl:PXC00_11370"/>
<organism evidence="7 8">
    <name type="scientific">Caproicibacterium argilliputei</name>
    <dbReference type="NCBI Taxonomy" id="3030016"/>
    <lineage>
        <taxon>Bacteria</taxon>
        <taxon>Bacillati</taxon>
        <taxon>Bacillota</taxon>
        <taxon>Clostridia</taxon>
        <taxon>Eubacteriales</taxon>
        <taxon>Oscillospiraceae</taxon>
        <taxon>Caproicibacterium</taxon>
    </lineage>
</organism>
<dbReference type="AlphaFoldDB" id="A0AA97H0U8"/>
<protein>
    <recommendedName>
        <fullName evidence="6">Phosphatidylglycerol lysyltransferase</fullName>
        <ecNumber evidence="6">2.3.2.3</ecNumber>
    </recommendedName>
    <alternativeName>
        <fullName evidence="6">Lysylphosphatidylglycerol synthase</fullName>
    </alternativeName>
</protein>
<feature type="transmembrane region" description="Helical" evidence="6">
    <location>
        <begin position="78"/>
        <end position="97"/>
    </location>
</feature>
<keyword evidence="3 6" id="KW-0812">Transmembrane</keyword>
<accession>A0AA97H0U8</accession>
<comment type="catalytic activity">
    <reaction evidence="6">
        <text>L-lysyl-tRNA(Lys) + a 1,2-diacyl-sn-glycero-3-phospho-(1'-sn-glycerol) = a 1,2-diacyl-sn-glycero-3-phospho-1'-(3'-O-L-lysyl)-sn-glycerol + tRNA(Lys)</text>
        <dbReference type="Rhea" id="RHEA:10668"/>
        <dbReference type="Rhea" id="RHEA-COMP:9696"/>
        <dbReference type="Rhea" id="RHEA-COMP:9697"/>
        <dbReference type="ChEBI" id="CHEBI:64716"/>
        <dbReference type="ChEBI" id="CHEBI:75792"/>
        <dbReference type="ChEBI" id="CHEBI:78442"/>
        <dbReference type="ChEBI" id="CHEBI:78529"/>
        <dbReference type="EC" id="2.3.2.3"/>
    </reaction>
</comment>
<dbReference type="EC" id="2.3.2.3" evidence="6"/>
<keyword evidence="6" id="KW-0443">Lipid metabolism</keyword>
<feature type="transmembrane region" description="Helical" evidence="6">
    <location>
        <begin position="12"/>
        <end position="30"/>
    </location>
</feature>
<dbReference type="InterPro" id="IPR022791">
    <property type="entry name" value="L-PG_synthase/AglD"/>
</dbReference>
<dbReference type="RefSeq" id="WP_275846792.1">
    <property type="nucleotide sequence ID" value="NZ_CP135996.1"/>
</dbReference>
<keyword evidence="6" id="KW-0808">Transferase</keyword>
<evidence type="ECO:0000256" key="5">
    <source>
        <dbReference type="ARBA" id="ARBA00023136"/>
    </source>
</evidence>
<evidence type="ECO:0000313" key="8">
    <source>
        <dbReference type="Proteomes" id="UP001300604"/>
    </source>
</evidence>
<name>A0AA97H0U8_9FIRM</name>
<evidence type="ECO:0000256" key="3">
    <source>
        <dbReference type="ARBA" id="ARBA00022692"/>
    </source>
</evidence>
<dbReference type="GO" id="GO:0046677">
    <property type="term" value="P:response to antibiotic"/>
    <property type="evidence" value="ECO:0007669"/>
    <property type="project" value="UniProtKB-KW"/>
</dbReference>
<feature type="transmembrane region" description="Helical" evidence="6">
    <location>
        <begin position="268"/>
        <end position="287"/>
    </location>
</feature>
<comment type="similarity">
    <text evidence="6">Belongs to the LPG synthase family.</text>
</comment>
<sequence>MYKLKRFFKRYWVTILTLVLTMTILLTLLFRKDTPQNTLQIMKHLRPFWVLLTFGTVAATWLLEGAVYWMLARRLHPGWAYGQAFLVAMSGIFYGSITPLSSGGPPMQLYCMNKMGIAPGESAAVISAKSVTYQITMFLFSLSMICTALPFFTQNVSKMMWLTAFGLLANVVLIAGLLLVSFKADLITRPLQAILRGLAKLHLVKNPEQTGSRITGQFDTFREGFRTIGRGWKLYLAICAITVIQLAVGSLDTYCVYRAFGFHDASPWLLMSAKIFAMMVASLVPLPGNSGGFEAAFNAFFRIFFSTMITPALLVWRVVTYYAGMAVGFLVVSALTRRYIGSPLPHLFHAASHSFSRKKRKKPRQPLS</sequence>
<dbReference type="Proteomes" id="UP001300604">
    <property type="component" value="Chromosome"/>
</dbReference>
<evidence type="ECO:0000256" key="6">
    <source>
        <dbReference type="RuleBase" id="RU363042"/>
    </source>
</evidence>
<feature type="transmembrane region" description="Helical" evidence="6">
    <location>
        <begin position="50"/>
        <end position="71"/>
    </location>
</feature>
<comment type="subcellular location">
    <subcellularLocation>
        <location evidence="1 6">Cell membrane</location>
        <topology evidence="1 6">Multi-pass membrane protein</topology>
    </subcellularLocation>
</comment>
<keyword evidence="2" id="KW-1003">Cell membrane</keyword>
<reference evidence="7" key="2">
    <citation type="submission" date="2024-06" db="EMBL/GenBank/DDBJ databases">
        <title>Caproicibacterium argilliputei sp. nov, a novel caproic acid producing anaerobic bacterium isolated from pit mud.</title>
        <authorList>
            <person name="Xia S."/>
        </authorList>
    </citation>
    <scope>NUCLEOTIDE SEQUENCE</scope>
    <source>
        <strain evidence="7">ZCY20-5</strain>
    </source>
</reference>
<comment type="function">
    <text evidence="6">Catalyzes the transfer of a lysyl group from L-lysyl-tRNA(Lys) to membrane-bound phosphatidylglycerol (PG), which produces lysylphosphatidylglycerol (LPG), a major component of the bacterial membrane with a positive net charge. LPG synthesis contributes to bacterial virulence as it is involved in the resistance mechanism against cationic antimicrobial peptides (CAMP) produces by the host's immune system (defensins, cathelicidins) and by the competing microorganisms.</text>
</comment>
<keyword evidence="6" id="KW-0046">Antibiotic resistance</keyword>
<dbReference type="EMBL" id="CP135996">
    <property type="protein sequence ID" value="WOC31783.1"/>
    <property type="molecule type" value="Genomic_DNA"/>
</dbReference>
<keyword evidence="8" id="KW-1185">Reference proteome</keyword>